<dbReference type="Gene3D" id="3.40.50.720">
    <property type="entry name" value="NAD(P)-binding Rossmann-like Domain"/>
    <property type="match status" value="1"/>
</dbReference>
<dbReference type="PROSITE" id="PS00069">
    <property type="entry name" value="G6P_DEHYDROGENASE"/>
    <property type="match status" value="1"/>
</dbReference>
<evidence type="ECO:0000256" key="3">
    <source>
        <dbReference type="ARBA" id="ARBA00022526"/>
    </source>
</evidence>
<dbReference type="HAMAP" id="MF_00966">
    <property type="entry name" value="G6PD"/>
    <property type="match status" value="1"/>
</dbReference>
<dbReference type="SUPFAM" id="SSF55347">
    <property type="entry name" value="Glyceraldehyde-3-phosphate dehydrogenase-like, C-terminal domain"/>
    <property type="match status" value="1"/>
</dbReference>
<proteinExistence type="inferred from homology"/>
<evidence type="ECO:0000313" key="9">
    <source>
        <dbReference type="EMBL" id="CAB4684913.1"/>
    </source>
</evidence>
<organism evidence="9">
    <name type="scientific">freshwater metagenome</name>
    <dbReference type="NCBI Taxonomy" id="449393"/>
    <lineage>
        <taxon>unclassified sequences</taxon>
        <taxon>metagenomes</taxon>
        <taxon>ecological metagenomes</taxon>
    </lineage>
</organism>
<dbReference type="Pfam" id="PF02781">
    <property type="entry name" value="G6PD_C"/>
    <property type="match status" value="1"/>
</dbReference>
<dbReference type="GO" id="GO:0005829">
    <property type="term" value="C:cytosol"/>
    <property type="evidence" value="ECO:0007669"/>
    <property type="project" value="TreeGrafter"/>
</dbReference>
<keyword evidence="3" id="KW-0313">Glucose metabolism</keyword>
<dbReference type="GO" id="GO:0004345">
    <property type="term" value="F:glucose-6-phosphate dehydrogenase activity"/>
    <property type="evidence" value="ECO:0007669"/>
    <property type="project" value="InterPro"/>
</dbReference>
<accession>A0A6J6NKN7</accession>
<dbReference type="InterPro" id="IPR022675">
    <property type="entry name" value="G6P_DH_C"/>
</dbReference>
<reference evidence="9" key="1">
    <citation type="submission" date="2020-05" db="EMBL/GenBank/DDBJ databases">
        <authorList>
            <person name="Chiriac C."/>
            <person name="Salcher M."/>
            <person name="Ghai R."/>
            <person name="Kavagutti S V."/>
        </authorList>
    </citation>
    <scope>NUCLEOTIDE SEQUENCE</scope>
</reference>
<dbReference type="UniPathway" id="UPA00115"/>
<comment type="pathway">
    <text evidence="1">Carbohydrate degradation; pentose phosphate pathway; D-ribulose 5-phosphate from D-glucose 6-phosphate (oxidative stage): step 1/3.</text>
</comment>
<dbReference type="Gene3D" id="3.30.360.10">
    <property type="entry name" value="Dihydrodipicolinate Reductase, domain 2"/>
    <property type="match status" value="1"/>
</dbReference>
<evidence type="ECO:0000256" key="1">
    <source>
        <dbReference type="ARBA" id="ARBA00004937"/>
    </source>
</evidence>
<dbReference type="EMBL" id="CAEZXP010000001">
    <property type="protein sequence ID" value="CAB4684913.1"/>
    <property type="molecule type" value="Genomic_DNA"/>
</dbReference>
<protein>
    <submittedName>
        <fullName evidence="9">Unannotated protein</fullName>
    </submittedName>
</protein>
<name>A0A6J6NKN7_9ZZZZ</name>
<dbReference type="PIRSF" id="PIRSF000110">
    <property type="entry name" value="G6PD"/>
    <property type="match status" value="1"/>
</dbReference>
<evidence type="ECO:0000256" key="2">
    <source>
        <dbReference type="ARBA" id="ARBA00009975"/>
    </source>
</evidence>
<dbReference type="InterPro" id="IPR036291">
    <property type="entry name" value="NAD(P)-bd_dom_sf"/>
</dbReference>
<comment type="similarity">
    <text evidence="2">Belongs to the glucose-6-phosphate dehydrogenase family.</text>
</comment>
<dbReference type="GO" id="GO:0009051">
    <property type="term" value="P:pentose-phosphate shunt, oxidative branch"/>
    <property type="evidence" value="ECO:0007669"/>
    <property type="project" value="TreeGrafter"/>
</dbReference>
<dbReference type="PANTHER" id="PTHR23429:SF0">
    <property type="entry name" value="GLUCOSE-6-PHOSPHATE 1-DEHYDROGENASE"/>
    <property type="match status" value="1"/>
</dbReference>
<gene>
    <name evidence="9" type="ORF">UFOPK2399_00209</name>
</gene>
<keyword evidence="5" id="KW-0560">Oxidoreductase</keyword>
<dbReference type="InterPro" id="IPR022674">
    <property type="entry name" value="G6P_DH_NAD-bd"/>
</dbReference>
<dbReference type="GO" id="GO:0006006">
    <property type="term" value="P:glucose metabolic process"/>
    <property type="evidence" value="ECO:0007669"/>
    <property type="project" value="UniProtKB-KW"/>
</dbReference>
<keyword evidence="6" id="KW-0119">Carbohydrate metabolism</keyword>
<dbReference type="InterPro" id="IPR001282">
    <property type="entry name" value="G6P_DH"/>
</dbReference>
<dbReference type="SUPFAM" id="SSF51735">
    <property type="entry name" value="NAD(P)-binding Rossmann-fold domains"/>
    <property type="match status" value="1"/>
</dbReference>
<dbReference type="NCBIfam" id="TIGR00871">
    <property type="entry name" value="zwf"/>
    <property type="match status" value="1"/>
</dbReference>
<evidence type="ECO:0000256" key="5">
    <source>
        <dbReference type="ARBA" id="ARBA00023002"/>
    </source>
</evidence>
<dbReference type="AlphaFoldDB" id="A0A6J6NKN7"/>
<feature type="domain" description="Glucose-6-phosphate dehydrogenase NAD-binding" evidence="7">
    <location>
        <begin position="26"/>
        <end position="205"/>
    </location>
</feature>
<dbReference type="Pfam" id="PF00479">
    <property type="entry name" value="G6PD_N"/>
    <property type="match status" value="1"/>
</dbReference>
<dbReference type="PANTHER" id="PTHR23429">
    <property type="entry name" value="GLUCOSE-6-PHOSPHATE 1-DEHYDROGENASE G6PD"/>
    <property type="match status" value="1"/>
</dbReference>
<keyword evidence="4" id="KW-0521">NADP</keyword>
<dbReference type="GO" id="GO:0050661">
    <property type="term" value="F:NADP binding"/>
    <property type="evidence" value="ECO:0007669"/>
    <property type="project" value="InterPro"/>
</dbReference>
<sequence>MGIHADENPLLDGLDLGRRPESCALVIFGASGDLTQRKLMPALYALAVRGLLPEHFVVIGAARTPGTDEAFRNRMRDAIKKYARDPFREDVWERLASGMRYAALDFSDETSENSLVRILSTVDAEHGTLGNRVYYFAVPPNAIGTLVGELAERRTTEGWVRLIIEKPFGNDLASARALNELIADRFSEREVYRIDHYLGKETVQNMLALRFANGIFEPIWNRQFVDHVQITVAESIGIESRGSFYEHTGAIRDIFQNHLLQLVAITAMEPPSDFTADSVRNEKVKVLRSLHTPDPNAVVRGQYGRGFVEGMEVPGYREEDGVDPGSMTETYVAAKLFVDNWRWADTPFYVRMGKRLGRRETTVAIQFKRAPHPPFAEATSDSLRPNVLLIHVQPDEGMSLAIGAKVPGQGMSLRTVHMDFLYGSAFREGLPEAYERLILDAMLGDATLFTRSDEIEEQWALVDAITSAWERDRTAFPNYAAGTWGPPSADELLHRDGRSWRRH</sequence>
<feature type="domain" description="Glucose-6-phosphate dehydrogenase C-terminal" evidence="8">
    <location>
        <begin position="207"/>
        <end position="501"/>
    </location>
</feature>
<evidence type="ECO:0000256" key="6">
    <source>
        <dbReference type="ARBA" id="ARBA00023277"/>
    </source>
</evidence>
<dbReference type="InterPro" id="IPR019796">
    <property type="entry name" value="G6P_DH_AS"/>
</dbReference>
<evidence type="ECO:0000259" key="7">
    <source>
        <dbReference type="Pfam" id="PF00479"/>
    </source>
</evidence>
<dbReference type="PRINTS" id="PR00079">
    <property type="entry name" value="G6PDHDRGNASE"/>
</dbReference>
<evidence type="ECO:0000256" key="4">
    <source>
        <dbReference type="ARBA" id="ARBA00022857"/>
    </source>
</evidence>
<evidence type="ECO:0000259" key="8">
    <source>
        <dbReference type="Pfam" id="PF02781"/>
    </source>
</evidence>